<dbReference type="Pfam" id="PF13476">
    <property type="entry name" value="AAA_23"/>
    <property type="match status" value="1"/>
</dbReference>
<organism evidence="5 6">
    <name type="scientific">Mageeibacillus indolicus</name>
    <dbReference type="NCBI Taxonomy" id="884684"/>
    <lineage>
        <taxon>Bacteria</taxon>
        <taxon>Bacillati</taxon>
        <taxon>Bacillota</taxon>
        <taxon>Clostridia</taxon>
        <taxon>Eubacteriales</taxon>
        <taxon>Oscillospiraceae</taxon>
        <taxon>Mageeibacillus</taxon>
    </lineage>
</organism>
<accession>A0A2J8B0I5</accession>
<feature type="compositionally biased region" description="Basic and acidic residues" evidence="2">
    <location>
        <begin position="726"/>
        <end position="736"/>
    </location>
</feature>
<evidence type="ECO:0000259" key="4">
    <source>
        <dbReference type="Pfam" id="PF13476"/>
    </source>
</evidence>
<dbReference type="PANTHER" id="PTHR41259:SF1">
    <property type="entry name" value="DOUBLE-STRAND BREAK REPAIR RAD50 ATPASE, PUTATIVE-RELATED"/>
    <property type="match status" value="1"/>
</dbReference>
<name>A0A2J8B0I5_9FIRM</name>
<comment type="caution">
    <text evidence="5">The sequence shown here is derived from an EMBL/GenBank/DDBJ whole genome shotgun (WGS) entry which is preliminary data.</text>
</comment>
<sequence>MKFRQIHVYGFGKLVDTTIDLHPGMQVLYASNERGKSTLLAFIRAIFYGLGDKKNRDISNSRERYRPWIGGTWGGYIIFEHREKLMRLERIFGERKSDDKIRLFNENTGEEILRITKSQKQVGEVLLGFTPDEFNATTYIGQAPAERYFQDRDNAVYYRLLAILGKPTREFDTQTIKNNIREAIKQATRGKNTRSLEVLQNEAEANAAVLQRENACRADLAASEAKYRAVIDAVETKQQKLLASQKKCEKYLELQTLTQKKSTLQRDLSECTELRVTWENRCLDLAKNGIDGANHQLYKTELPKLLKKVQEQAWSLKKAAQRLSDLRNKLNIAETQLAARAIKPNKAGKWPWDEYTEQQNEYQKLAASAAKTSELLDLKTRQVELRRRSLTKAEEIKSTQTDLQRIYDQIETTKSELLQYQALAANAAHQVEVAEKKYVAEEARLDEKQRIRTHDQKLRLQRYNFRLKLLSSAGFAFSAIAVILTLLTTLLFQNAVAKQAGYVTAIMTLIIGLGLLIHRSIFPPAEPKPISDPDSISGLNYLKAEAEDLRGKQIKLQQEIKVRSADITTKINMAGEKKAVLSALKAEKNSAEELGEDLAVQIATAESNYKLSPSINSLSEKIDALRRQMQEIDVWGKNFCDFFHIKDADVKAWQIDFMQQKQAVEIMRTDVATADADYNDVAESATGLLVQVREKYPQFIMAEPGPFLKPDTKPDANPDANSDAESDSKTDPKPDANLDANPDTVAANEAVSGLLKSDPSAVDTVFYNSAPSATIQYSLEKVIRYLTDLLNRLQSYEQLAEQVMKRLTDIVTANNLSASLNGTVLAKVDLVNFLPNISKIRENLADRISEIDAVQTKTLEEISDHDSAKADFELGFLKSDDIHQSEYLNKNIEMEQIAQDSLRQEIKEMQQEAEGRLIEFRNYQSELAEMEELKRQEKDLAMEIELKEQSIARLNKAAAWFDQAVEHFENEFSPKLSEAAGKYLRDLTANRYDQVHIARNFATKIDVDDSLIMKPSEVFSNGTYDQIFLAQRLAVIDFLDTNRELPILADDPFVNYDQERMCAAYKLLAKIAHTDDRQILMVTCHAAPNGFIPKNEGCTWQVWQ</sequence>
<dbReference type="SUPFAM" id="SSF52540">
    <property type="entry name" value="P-loop containing nucleoside triphosphate hydrolases"/>
    <property type="match status" value="1"/>
</dbReference>
<evidence type="ECO:0000256" key="2">
    <source>
        <dbReference type="SAM" id="MobiDB-lite"/>
    </source>
</evidence>
<keyword evidence="3" id="KW-0472">Membrane</keyword>
<keyword evidence="3" id="KW-0812">Transmembrane</keyword>
<dbReference type="Proteomes" id="UP000236394">
    <property type="component" value="Unassembled WGS sequence"/>
</dbReference>
<reference evidence="6" key="1">
    <citation type="submission" date="2017-04" db="EMBL/GenBank/DDBJ databases">
        <authorList>
            <person name="Bumgarner R.E."/>
            <person name="Fredricks D.N."/>
            <person name="Srinivasan S."/>
        </authorList>
    </citation>
    <scope>NUCLEOTIDE SEQUENCE [LARGE SCALE GENOMIC DNA]</scope>
    <source>
        <strain evidence="6">KA00405</strain>
    </source>
</reference>
<keyword evidence="1" id="KW-0175">Coiled coil</keyword>
<protein>
    <recommendedName>
        <fullName evidence="4">Rad50/SbcC-type AAA domain-containing protein</fullName>
    </recommendedName>
</protein>
<feature type="transmembrane region" description="Helical" evidence="3">
    <location>
        <begin position="499"/>
        <end position="518"/>
    </location>
</feature>
<evidence type="ECO:0000256" key="3">
    <source>
        <dbReference type="SAM" id="Phobius"/>
    </source>
</evidence>
<feature type="domain" description="Rad50/SbcC-type AAA" evidence="4">
    <location>
        <begin position="6"/>
        <end position="273"/>
    </location>
</feature>
<dbReference type="GO" id="GO:0006302">
    <property type="term" value="P:double-strand break repair"/>
    <property type="evidence" value="ECO:0007669"/>
    <property type="project" value="InterPro"/>
</dbReference>
<evidence type="ECO:0000313" key="5">
    <source>
        <dbReference type="EMBL" id="PNH18267.1"/>
    </source>
</evidence>
<dbReference type="PANTHER" id="PTHR41259">
    <property type="entry name" value="DOUBLE-STRAND BREAK REPAIR RAD50 ATPASE, PUTATIVE-RELATED"/>
    <property type="match status" value="1"/>
</dbReference>
<evidence type="ECO:0000313" key="6">
    <source>
        <dbReference type="Proteomes" id="UP000236394"/>
    </source>
</evidence>
<gene>
    <name evidence="5" type="ORF">B7R76_05320</name>
</gene>
<keyword evidence="3" id="KW-1133">Transmembrane helix</keyword>
<feature type="region of interest" description="Disordered" evidence="2">
    <location>
        <begin position="703"/>
        <end position="741"/>
    </location>
</feature>
<evidence type="ECO:0000256" key="1">
    <source>
        <dbReference type="SAM" id="Coils"/>
    </source>
</evidence>
<dbReference type="GO" id="GO:0016887">
    <property type="term" value="F:ATP hydrolysis activity"/>
    <property type="evidence" value="ECO:0007669"/>
    <property type="project" value="InterPro"/>
</dbReference>
<dbReference type="RefSeq" id="WP_102892565.1">
    <property type="nucleotide sequence ID" value="NZ_NBZD01000003.1"/>
</dbReference>
<proteinExistence type="predicted"/>
<feature type="transmembrane region" description="Helical" evidence="3">
    <location>
        <begin position="469"/>
        <end position="493"/>
    </location>
</feature>
<dbReference type="EMBL" id="NBZD01000003">
    <property type="protein sequence ID" value="PNH18267.1"/>
    <property type="molecule type" value="Genomic_DNA"/>
</dbReference>
<dbReference type="AlphaFoldDB" id="A0A2J8B0I5"/>
<dbReference type="InterPro" id="IPR038729">
    <property type="entry name" value="Rad50/SbcC_AAA"/>
</dbReference>
<feature type="coiled-coil region" evidence="1">
    <location>
        <begin position="892"/>
        <end position="950"/>
    </location>
</feature>
<dbReference type="Gene3D" id="3.40.50.300">
    <property type="entry name" value="P-loop containing nucleotide triphosphate hydrolases"/>
    <property type="match status" value="2"/>
</dbReference>
<dbReference type="InterPro" id="IPR027417">
    <property type="entry name" value="P-loop_NTPase"/>
</dbReference>